<evidence type="ECO:0000313" key="2">
    <source>
        <dbReference type="EMBL" id="VIO55518.1"/>
    </source>
</evidence>
<evidence type="ECO:0000256" key="1">
    <source>
        <dbReference type="SAM" id="Phobius"/>
    </source>
</evidence>
<dbReference type="AlphaFoldDB" id="A0A4E9DFF2"/>
<name>A0A4E9DFF2_GIBZA</name>
<gene>
    <name evidence="2" type="ORF">FUG_LOCUS170409</name>
</gene>
<dbReference type="EMBL" id="CAAKMV010000120">
    <property type="protein sequence ID" value="VIO55518.1"/>
    <property type="molecule type" value="Genomic_DNA"/>
</dbReference>
<organism evidence="2">
    <name type="scientific">Gibberella zeae</name>
    <name type="common">Wheat head blight fungus</name>
    <name type="synonym">Fusarium graminearum</name>
    <dbReference type="NCBI Taxonomy" id="5518"/>
    <lineage>
        <taxon>Eukaryota</taxon>
        <taxon>Fungi</taxon>
        <taxon>Dikarya</taxon>
        <taxon>Ascomycota</taxon>
        <taxon>Pezizomycotina</taxon>
        <taxon>Sordariomycetes</taxon>
        <taxon>Hypocreomycetidae</taxon>
        <taxon>Hypocreales</taxon>
        <taxon>Nectriaceae</taxon>
        <taxon>Fusarium</taxon>
    </lineage>
</organism>
<accession>A0A4E9DFF2</accession>
<keyword evidence="1" id="KW-0472">Membrane</keyword>
<keyword evidence="1" id="KW-1133">Transmembrane helix</keyword>
<proteinExistence type="predicted"/>
<sequence length="80" mass="8969">MVGIYDAARRGDVSAFSTELMRETKNVACLYRTLIQTLYAKATICPSRSLYVFETIRSLKCCLLNLALSLILGILMAILY</sequence>
<keyword evidence="1" id="KW-0812">Transmembrane</keyword>
<protein>
    <submittedName>
        <fullName evidence="2">Uncharacterized protein</fullName>
    </submittedName>
</protein>
<reference evidence="2" key="1">
    <citation type="submission" date="2019-04" db="EMBL/GenBank/DDBJ databases">
        <authorList>
            <person name="Melise S."/>
            <person name="Noan J."/>
            <person name="Okalmin O."/>
        </authorList>
    </citation>
    <scope>NUCLEOTIDE SEQUENCE</scope>
    <source>
        <strain evidence="2">FN9</strain>
    </source>
</reference>
<feature type="transmembrane region" description="Helical" evidence="1">
    <location>
        <begin position="58"/>
        <end position="79"/>
    </location>
</feature>